<reference evidence="2 3" key="1">
    <citation type="submission" date="2021-07" db="EMBL/GenBank/DDBJ databases">
        <title>Shewanella sp. nov, isolated from SCS.</title>
        <authorList>
            <person name="Cao W.R."/>
        </authorList>
    </citation>
    <scope>NUCLEOTIDE SEQUENCE [LARGE SCALE GENOMIC DNA]</scope>
    <source>
        <strain evidence="2 3">NR704-98</strain>
    </source>
</reference>
<protein>
    <recommendedName>
        <fullName evidence="4">DUF2946 domain-containing protein</fullName>
    </recommendedName>
</protein>
<dbReference type="Proteomes" id="UP001195963">
    <property type="component" value="Unassembled WGS sequence"/>
</dbReference>
<evidence type="ECO:0000313" key="3">
    <source>
        <dbReference type="Proteomes" id="UP001195963"/>
    </source>
</evidence>
<keyword evidence="3" id="KW-1185">Reference proteome</keyword>
<evidence type="ECO:0000313" key="2">
    <source>
        <dbReference type="EMBL" id="MBW8182751.1"/>
    </source>
</evidence>
<sequence>MVKQIIHLLLFIALVGQNLMSPAMAMPEFIHSMNHKATQQTSSVSLVISPVETTAEAFSDGQIVQCDQPCMILASGHCVAHCTLLTGIVAYSSLDLIQIISSEPIPNRSWSILTTEPIPTIRPPIA</sequence>
<accession>A0ABS7DZB2</accession>
<organism evidence="2 3">
    <name type="scientific">Shewanella nanhaiensis</name>
    <dbReference type="NCBI Taxonomy" id="2864872"/>
    <lineage>
        <taxon>Bacteria</taxon>
        <taxon>Pseudomonadati</taxon>
        <taxon>Pseudomonadota</taxon>
        <taxon>Gammaproteobacteria</taxon>
        <taxon>Alteromonadales</taxon>
        <taxon>Shewanellaceae</taxon>
        <taxon>Shewanella</taxon>
    </lineage>
</organism>
<feature type="signal peptide" evidence="1">
    <location>
        <begin position="1"/>
        <end position="25"/>
    </location>
</feature>
<evidence type="ECO:0008006" key="4">
    <source>
        <dbReference type="Google" id="ProtNLM"/>
    </source>
</evidence>
<evidence type="ECO:0000256" key="1">
    <source>
        <dbReference type="SAM" id="SignalP"/>
    </source>
</evidence>
<feature type="chain" id="PRO_5045522100" description="DUF2946 domain-containing protein" evidence="1">
    <location>
        <begin position="26"/>
        <end position="126"/>
    </location>
</feature>
<keyword evidence="1" id="KW-0732">Signal</keyword>
<dbReference type="RefSeq" id="WP_220108421.1">
    <property type="nucleotide sequence ID" value="NZ_JAHZST010000002.1"/>
</dbReference>
<dbReference type="EMBL" id="JAHZST010000002">
    <property type="protein sequence ID" value="MBW8182751.1"/>
    <property type="molecule type" value="Genomic_DNA"/>
</dbReference>
<name>A0ABS7DZB2_9GAMM</name>
<gene>
    <name evidence="2" type="ORF">K0625_03665</name>
</gene>
<comment type="caution">
    <text evidence="2">The sequence shown here is derived from an EMBL/GenBank/DDBJ whole genome shotgun (WGS) entry which is preliminary data.</text>
</comment>
<proteinExistence type="predicted"/>